<protein>
    <recommendedName>
        <fullName evidence="3">Nodulin homeobox N-terminal domain-containing protein</fullName>
    </recommendedName>
</protein>
<name>A0AAN9QI86_PHACN</name>
<evidence type="ECO:0000256" key="1">
    <source>
        <dbReference type="SAM" id="Phobius"/>
    </source>
</evidence>
<dbReference type="InterPro" id="IPR039325">
    <property type="entry name" value="NDX"/>
</dbReference>
<keyword evidence="5" id="KW-1185">Reference proteome</keyword>
<evidence type="ECO:0000313" key="4">
    <source>
        <dbReference type="EMBL" id="KAK7335751.1"/>
    </source>
</evidence>
<evidence type="ECO:0000313" key="5">
    <source>
        <dbReference type="Proteomes" id="UP001374584"/>
    </source>
</evidence>
<proteinExistence type="predicted"/>
<keyword evidence="1" id="KW-0472">Membrane</keyword>
<dbReference type="Proteomes" id="UP001374584">
    <property type="component" value="Unassembled WGS sequence"/>
</dbReference>
<accession>A0AAN9QI86</accession>
<feature type="domain" description="Nodulin homeobox N-terminal" evidence="3">
    <location>
        <begin position="198"/>
        <end position="438"/>
    </location>
</feature>
<dbReference type="PANTHER" id="PTHR35743">
    <property type="entry name" value="NODULIN HOMEOBOX"/>
    <property type="match status" value="1"/>
</dbReference>
<feature type="transmembrane region" description="Helical" evidence="1">
    <location>
        <begin position="156"/>
        <end position="177"/>
    </location>
</feature>
<reference evidence="4 5" key="1">
    <citation type="submission" date="2024-01" db="EMBL/GenBank/DDBJ databases">
        <title>The genomes of 5 underutilized Papilionoideae crops provide insights into root nodulation and disease resistanc.</title>
        <authorList>
            <person name="Jiang F."/>
        </authorList>
    </citation>
    <scope>NUCLEOTIDE SEQUENCE [LARGE SCALE GENOMIC DNA]</scope>
    <source>
        <strain evidence="4">JINMINGXINNONG_FW02</strain>
        <tissue evidence="4">Leaves</tissue>
    </source>
</reference>
<dbReference type="Pfam" id="PF25246">
    <property type="entry name" value="Nodulin_N"/>
    <property type="match status" value="1"/>
</dbReference>
<gene>
    <name evidence="4" type="ORF">VNO80_27767</name>
</gene>
<dbReference type="GO" id="GO:0003697">
    <property type="term" value="F:single-stranded DNA binding"/>
    <property type="evidence" value="ECO:0007669"/>
    <property type="project" value="InterPro"/>
</dbReference>
<keyword evidence="2" id="KW-0732">Signal</keyword>
<dbReference type="PANTHER" id="PTHR35743:SF1">
    <property type="entry name" value="NODULIN HOMEOBOX"/>
    <property type="match status" value="1"/>
</dbReference>
<evidence type="ECO:0000259" key="3">
    <source>
        <dbReference type="Pfam" id="PF25246"/>
    </source>
</evidence>
<keyword evidence="1" id="KW-0812">Transmembrane</keyword>
<feature type="signal peptide" evidence="2">
    <location>
        <begin position="1"/>
        <end position="15"/>
    </location>
</feature>
<feature type="chain" id="PRO_5042991504" description="Nodulin homeobox N-terminal domain-containing protein" evidence="2">
    <location>
        <begin position="16"/>
        <end position="464"/>
    </location>
</feature>
<dbReference type="EMBL" id="JAYMYR010000010">
    <property type="protein sequence ID" value="KAK7335751.1"/>
    <property type="molecule type" value="Genomic_DNA"/>
</dbReference>
<keyword evidence="1" id="KW-1133">Transmembrane helix</keyword>
<organism evidence="4 5">
    <name type="scientific">Phaseolus coccineus</name>
    <name type="common">Scarlet runner bean</name>
    <name type="synonym">Phaseolus multiflorus</name>
    <dbReference type="NCBI Taxonomy" id="3886"/>
    <lineage>
        <taxon>Eukaryota</taxon>
        <taxon>Viridiplantae</taxon>
        <taxon>Streptophyta</taxon>
        <taxon>Embryophyta</taxon>
        <taxon>Tracheophyta</taxon>
        <taxon>Spermatophyta</taxon>
        <taxon>Magnoliopsida</taxon>
        <taxon>eudicotyledons</taxon>
        <taxon>Gunneridae</taxon>
        <taxon>Pentapetalae</taxon>
        <taxon>rosids</taxon>
        <taxon>fabids</taxon>
        <taxon>Fabales</taxon>
        <taxon>Fabaceae</taxon>
        <taxon>Papilionoideae</taxon>
        <taxon>50 kb inversion clade</taxon>
        <taxon>NPAAA clade</taxon>
        <taxon>indigoferoid/millettioid clade</taxon>
        <taxon>Phaseoleae</taxon>
        <taxon>Phaseolus</taxon>
    </lineage>
</organism>
<sequence>MHIAILGLLAGLISGLTVMKLHFCEIQHQRRNRRKAVKTKTQLTHLFPFQRSPHSPSRLRNPTATASTLVNSSSNFYFNTFSYWPVILKISLLALSDHRRHLLPPPLLYLRFSLAQPYSSLLFTHFSFLPHCIRLLCPRLVARSRFVLIDASCTYILLRVNAFALSYAVVMDAWMVYKSYRFSRMRIAKEESSSSAAQAISLISAVKELQGVTAMDLNKLLRDSENFTIQYLTEKGSILKIDMEKLAGSLPLHLSTLLMSAVRNEALFRYLLRGIRLLHSLCDLASRNSKFEQILLDDVKIMEQLTDLVFYMLIVLGGYRKEYLAFSYMHLLHSTLVACNLHLLTGFISTQWQDIVHVLLAHPKVDIFMDAAFGSVRMVVSFLENTLVAYQEDVSVESNLSAGQIVYYLCQQCEASLQFLQSLCQQKLFKERLLKNKEPGCILCPSVRIPDRKTNIQSKNTVKE</sequence>
<dbReference type="InterPro" id="IPR057287">
    <property type="entry name" value="Ndx_N"/>
</dbReference>
<dbReference type="GO" id="GO:0009908">
    <property type="term" value="P:flower development"/>
    <property type="evidence" value="ECO:0007669"/>
    <property type="project" value="InterPro"/>
</dbReference>
<dbReference type="AlphaFoldDB" id="A0AAN9QI86"/>
<evidence type="ECO:0000256" key="2">
    <source>
        <dbReference type="SAM" id="SignalP"/>
    </source>
</evidence>
<comment type="caution">
    <text evidence="4">The sequence shown here is derived from an EMBL/GenBank/DDBJ whole genome shotgun (WGS) entry which is preliminary data.</text>
</comment>